<gene>
    <name evidence="1" type="ordered locus">Ctha_0298</name>
</gene>
<dbReference type="Proteomes" id="UP000001208">
    <property type="component" value="Chromosome"/>
</dbReference>
<sequence length="155" mass="17928">MYRKIFIDDENAAHRELSIYRKGHVNAIRLNDEGYFVYQSLPISAHNYAALFHYNSIDALNALPFISETKNGLDSWDEAYLPNTLLEKLIGILGDELDAHRETKPEEIMLGWQDSPEKISYWRVISPTEFCSFLESLMAFVKEAQTTGYDLEFIL</sequence>
<reference evidence="1 2" key="1">
    <citation type="submission" date="2008-06" db="EMBL/GenBank/DDBJ databases">
        <title>Complete sequence of Chloroherpeton thalassium ATCC 35110.</title>
        <authorList>
            <consortium name="US DOE Joint Genome Institute"/>
            <person name="Lucas S."/>
            <person name="Copeland A."/>
            <person name="Lapidus A."/>
            <person name="Glavina del Rio T."/>
            <person name="Dalin E."/>
            <person name="Tice H."/>
            <person name="Bruce D."/>
            <person name="Goodwin L."/>
            <person name="Pitluck S."/>
            <person name="Schmutz J."/>
            <person name="Larimer F."/>
            <person name="Land M."/>
            <person name="Hauser L."/>
            <person name="Kyrpides N."/>
            <person name="Mikhailova N."/>
            <person name="Liu Z."/>
            <person name="Li T."/>
            <person name="Zhao F."/>
            <person name="Overmann J."/>
            <person name="Bryant D.A."/>
            <person name="Richardson P."/>
        </authorList>
    </citation>
    <scope>NUCLEOTIDE SEQUENCE [LARGE SCALE GENOMIC DNA]</scope>
    <source>
        <strain evidence="2">ATCC 35110 / GB-78</strain>
    </source>
</reference>
<protein>
    <submittedName>
        <fullName evidence="1">Uncharacterized protein</fullName>
    </submittedName>
</protein>
<dbReference type="EMBL" id="CP001100">
    <property type="protein sequence ID" value="ACF12769.1"/>
    <property type="molecule type" value="Genomic_DNA"/>
</dbReference>
<dbReference type="KEGG" id="cts:Ctha_0298"/>
<dbReference type="OrthoDB" id="594803at2"/>
<organism evidence="1 2">
    <name type="scientific">Chloroherpeton thalassium (strain ATCC 35110 / GB-78)</name>
    <dbReference type="NCBI Taxonomy" id="517418"/>
    <lineage>
        <taxon>Bacteria</taxon>
        <taxon>Pseudomonadati</taxon>
        <taxon>Chlorobiota</taxon>
        <taxon>Chlorobiia</taxon>
        <taxon>Chlorobiales</taxon>
        <taxon>Chloroherpetonaceae</taxon>
        <taxon>Chloroherpeton</taxon>
    </lineage>
</organism>
<keyword evidence="2" id="KW-1185">Reference proteome</keyword>
<dbReference type="STRING" id="517418.Ctha_0298"/>
<dbReference type="eggNOG" id="ENOG5031U8B">
    <property type="taxonomic scope" value="Bacteria"/>
</dbReference>
<accession>B3QTM3</accession>
<evidence type="ECO:0000313" key="2">
    <source>
        <dbReference type="Proteomes" id="UP000001208"/>
    </source>
</evidence>
<dbReference type="HOGENOM" id="CLU_1692363_0_0_10"/>
<proteinExistence type="predicted"/>
<evidence type="ECO:0000313" key="1">
    <source>
        <dbReference type="EMBL" id="ACF12769.1"/>
    </source>
</evidence>
<name>B3QTM3_CHLT3</name>
<dbReference type="AlphaFoldDB" id="B3QTM3"/>